<evidence type="ECO:0008006" key="4">
    <source>
        <dbReference type="Google" id="ProtNLM"/>
    </source>
</evidence>
<keyword evidence="1" id="KW-0732">Signal</keyword>
<proteinExistence type="predicted"/>
<reference evidence="2 3" key="1">
    <citation type="submission" date="2017-11" db="EMBL/GenBank/DDBJ databases">
        <title>Genomic Encyclopedia of Archaeal and Bacterial Type Strains, Phase II (KMG-II): From Individual Species to Whole Genera.</title>
        <authorList>
            <person name="Goeker M."/>
        </authorList>
    </citation>
    <scope>NUCLEOTIDE SEQUENCE [LARGE SCALE GENOMIC DNA]</scope>
    <source>
        <strain evidence="2 3">DSM 11115</strain>
    </source>
</reference>
<feature type="signal peptide" evidence="1">
    <location>
        <begin position="1"/>
        <end position="21"/>
    </location>
</feature>
<sequence length="348" mass="35912">MKNKFLVACAVASLVAASCQKTELAPESASPKAAGSAQNAVPTGCDVIGFSGASGLLSQVNSDGGVGPILLTSLNTRSPEQPVAAMVFNSAAPHFEDYDLGTPNVAYGGPGIGAGGTVSNNTALGNILVIQNFVDWGLTPNDDDVTGYVNFDFSKVGPITATSLTIIDREGAEFEGGEVKLFDVKGGTELYYTTFPETGSNGVGLVNLNNTPGVGYIEVTIYGSIGLDNLAFCRLQCNYTQGYWKNHADSWPVSSLTIGTVATPYSKADLIKVLNTPVKGNGLLALAHQLIAAKLNVAVDHDPSIATAIAQADALIGNLSLFGGTLTTAQTSALVATLDAYNNSNHCD</sequence>
<comment type="caution">
    <text evidence="2">The sequence shown here is derived from an EMBL/GenBank/DDBJ whole genome shotgun (WGS) entry which is preliminary data.</text>
</comment>
<dbReference type="EMBL" id="PGFA01000003">
    <property type="protein sequence ID" value="PJJ53343.1"/>
    <property type="molecule type" value="Genomic_DNA"/>
</dbReference>
<dbReference type="PROSITE" id="PS51257">
    <property type="entry name" value="PROKAR_LIPOPROTEIN"/>
    <property type="match status" value="1"/>
</dbReference>
<organism evidence="2 3">
    <name type="scientific">Hymenobacter chitinivorans DSM 11115</name>
    <dbReference type="NCBI Taxonomy" id="1121954"/>
    <lineage>
        <taxon>Bacteria</taxon>
        <taxon>Pseudomonadati</taxon>
        <taxon>Bacteroidota</taxon>
        <taxon>Cytophagia</taxon>
        <taxon>Cytophagales</taxon>
        <taxon>Hymenobacteraceae</taxon>
        <taxon>Hymenobacter</taxon>
    </lineage>
</organism>
<feature type="chain" id="PRO_5014715139" description="Lipoprotein" evidence="1">
    <location>
        <begin position="22"/>
        <end position="348"/>
    </location>
</feature>
<dbReference type="Proteomes" id="UP000228535">
    <property type="component" value="Unassembled WGS sequence"/>
</dbReference>
<accession>A0A2M9B5X1</accession>
<keyword evidence="3" id="KW-1185">Reference proteome</keyword>
<dbReference type="AlphaFoldDB" id="A0A2M9B5X1"/>
<evidence type="ECO:0000256" key="1">
    <source>
        <dbReference type="SAM" id="SignalP"/>
    </source>
</evidence>
<gene>
    <name evidence="2" type="ORF">CLV45_4004</name>
</gene>
<name>A0A2M9B5X1_9BACT</name>
<evidence type="ECO:0000313" key="2">
    <source>
        <dbReference type="EMBL" id="PJJ53343.1"/>
    </source>
</evidence>
<evidence type="ECO:0000313" key="3">
    <source>
        <dbReference type="Proteomes" id="UP000228535"/>
    </source>
</evidence>
<protein>
    <recommendedName>
        <fullName evidence="4">Lipoprotein</fullName>
    </recommendedName>
</protein>